<dbReference type="EMBL" id="MT015508">
    <property type="protein sequence ID" value="QPF77366.1"/>
    <property type="molecule type" value="mRNA"/>
</dbReference>
<reference evidence="6" key="1">
    <citation type="submission" date="2020-02" db="EMBL/GenBank/DDBJ databases">
        <authorList>
            <person name="Liu Z."/>
            <person name="Shu M.-A."/>
        </authorList>
    </citation>
    <scope>NUCLEOTIDE SEQUENCE</scope>
</reference>
<feature type="signal peptide" evidence="5">
    <location>
        <begin position="1"/>
        <end position="17"/>
    </location>
</feature>
<name>A0A7S9CEA5_QUASP</name>
<dbReference type="SUPFAM" id="SSF57501">
    <property type="entry name" value="Cystine-knot cytokines"/>
    <property type="match status" value="1"/>
</dbReference>
<dbReference type="InterPro" id="IPR010345">
    <property type="entry name" value="IL-17_fam"/>
</dbReference>
<comment type="subcellular location">
    <subcellularLocation>
        <location evidence="1">Secreted</location>
    </subcellularLocation>
</comment>
<evidence type="ECO:0000256" key="5">
    <source>
        <dbReference type="SAM" id="SignalP"/>
    </source>
</evidence>
<dbReference type="GO" id="GO:0005576">
    <property type="term" value="C:extracellular region"/>
    <property type="evidence" value="ECO:0007669"/>
    <property type="project" value="UniProtKB-SubCell"/>
</dbReference>
<keyword evidence="3" id="KW-0964">Secreted</keyword>
<accession>A0A7S9CEA5</accession>
<dbReference type="InterPro" id="IPR029034">
    <property type="entry name" value="Cystine-knot_cytokine"/>
</dbReference>
<dbReference type="Gene3D" id="2.10.90.10">
    <property type="entry name" value="Cystine-knot cytokines"/>
    <property type="match status" value="1"/>
</dbReference>
<comment type="similarity">
    <text evidence="2">Belongs to the IL-17 family.</text>
</comment>
<keyword evidence="4 5" id="KW-0732">Signal</keyword>
<evidence type="ECO:0000256" key="4">
    <source>
        <dbReference type="ARBA" id="ARBA00022729"/>
    </source>
</evidence>
<protein>
    <submittedName>
        <fullName evidence="6">Interleukin-17A/F2</fullName>
    </submittedName>
</protein>
<evidence type="ECO:0000256" key="2">
    <source>
        <dbReference type="ARBA" id="ARBA00007236"/>
    </source>
</evidence>
<feature type="chain" id="PRO_5030666067" evidence="5">
    <location>
        <begin position="18"/>
        <end position="138"/>
    </location>
</feature>
<evidence type="ECO:0000256" key="1">
    <source>
        <dbReference type="ARBA" id="ARBA00004613"/>
    </source>
</evidence>
<sequence length="138" mass="15584">MLLIMALVLLTYQKENAAPSSRKQKKSGGKRCKDCIQVRVTNPLNPTLPAISARNLKERAIVTFDYHTVSIPGGIPDNIMEVRCSKTCRGHEMDMNAVPIRRSIPYLKKEKNIYVLKEMTVTVGCTCVYPDIKEQKMT</sequence>
<proteinExistence type="evidence at transcript level"/>
<evidence type="ECO:0000313" key="6">
    <source>
        <dbReference type="EMBL" id="QPF77366.1"/>
    </source>
</evidence>
<organism evidence="6">
    <name type="scientific">Quasipaa spinosa</name>
    <name type="common">Giant spiny frog</name>
    <name type="synonym">Paa spinosa</name>
    <dbReference type="NCBI Taxonomy" id="109965"/>
    <lineage>
        <taxon>Eukaryota</taxon>
        <taxon>Metazoa</taxon>
        <taxon>Chordata</taxon>
        <taxon>Craniata</taxon>
        <taxon>Vertebrata</taxon>
        <taxon>Euteleostomi</taxon>
        <taxon>Amphibia</taxon>
        <taxon>Batrachia</taxon>
        <taxon>Anura</taxon>
        <taxon>Neobatrachia</taxon>
        <taxon>Ranoidea</taxon>
        <taxon>Dicroglossidae</taxon>
        <taxon>Dicroglossinae</taxon>
        <taxon>Quasipaa</taxon>
    </lineage>
</organism>
<dbReference type="GO" id="GO:0005125">
    <property type="term" value="F:cytokine activity"/>
    <property type="evidence" value="ECO:0007669"/>
    <property type="project" value="InterPro"/>
</dbReference>
<dbReference type="AlphaFoldDB" id="A0A7S9CEA5"/>
<dbReference type="Pfam" id="PF06083">
    <property type="entry name" value="IL17"/>
    <property type="match status" value="1"/>
</dbReference>
<evidence type="ECO:0000256" key="3">
    <source>
        <dbReference type="ARBA" id="ARBA00022525"/>
    </source>
</evidence>